<proteinExistence type="predicted"/>
<dbReference type="AlphaFoldDB" id="A0AAV3XMS5"/>
<keyword evidence="2" id="KW-1185">Reference proteome</keyword>
<evidence type="ECO:0000313" key="1">
    <source>
        <dbReference type="EMBL" id="GET42901.1"/>
    </source>
</evidence>
<evidence type="ECO:0000313" key="2">
    <source>
        <dbReference type="Proteomes" id="UP001050975"/>
    </source>
</evidence>
<protein>
    <submittedName>
        <fullName evidence="1">Uncharacterized protein</fullName>
    </submittedName>
</protein>
<reference evidence="1" key="1">
    <citation type="submission" date="2019-10" db="EMBL/GenBank/DDBJ databases">
        <title>Draft genome sequece of Microseira wollei NIES-4236.</title>
        <authorList>
            <person name="Yamaguchi H."/>
            <person name="Suzuki S."/>
            <person name="Kawachi M."/>
        </authorList>
    </citation>
    <scope>NUCLEOTIDE SEQUENCE</scope>
    <source>
        <strain evidence="1">NIES-4236</strain>
    </source>
</reference>
<gene>
    <name evidence="1" type="ORF">MiSe_77190</name>
</gene>
<organism evidence="1 2">
    <name type="scientific">Microseira wollei NIES-4236</name>
    <dbReference type="NCBI Taxonomy" id="2530354"/>
    <lineage>
        <taxon>Bacteria</taxon>
        <taxon>Bacillati</taxon>
        <taxon>Cyanobacteriota</taxon>
        <taxon>Cyanophyceae</taxon>
        <taxon>Oscillatoriophycideae</taxon>
        <taxon>Aerosakkonematales</taxon>
        <taxon>Aerosakkonemataceae</taxon>
        <taxon>Microseira</taxon>
    </lineage>
</organism>
<dbReference type="RefSeq" id="WP_264196856.1">
    <property type="nucleotide sequence ID" value="NZ_BLAY01000187.1"/>
</dbReference>
<dbReference type="Proteomes" id="UP001050975">
    <property type="component" value="Unassembled WGS sequence"/>
</dbReference>
<accession>A0AAV3XMS5</accession>
<name>A0AAV3XMS5_9CYAN</name>
<dbReference type="EMBL" id="BLAY01000187">
    <property type="protein sequence ID" value="GET42901.1"/>
    <property type="molecule type" value="Genomic_DNA"/>
</dbReference>
<comment type="caution">
    <text evidence="1">The sequence shown here is derived from an EMBL/GenBank/DDBJ whole genome shotgun (WGS) entry which is preliminary data.</text>
</comment>
<sequence>MTLEQLEAAILALPKDSLAALLARLLGYLTQVASYNYRGLVNG</sequence>